<dbReference type="InterPro" id="IPR012337">
    <property type="entry name" value="RNaseH-like_sf"/>
</dbReference>
<evidence type="ECO:0000256" key="2">
    <source>
        <dbReference type="ARBA" id="ARBA00022723"/>
    </source>
</evidence>
<evidence type="ECO:0000256" key="6">
    <source>
        <dbReference type="ARBA" id="ARBA00022908"/>
    </source>
</evidence>
<evidence type="ECO:0000256" key="3">
    <source>
        <dbReference type="ARBA" id="ARBA00022759"/>
    </source>
</evidence>
<dbReference type="RefSeq" id="WP_267991789.1">
    <property type="nucleotide sequence ID" value="NZ_JAPQFC010000037.1"/>
</dbReference>
<evidence type="ECO:0000256" key="7">
    <source>
        <dbReference type="ARBA" id="ARBA00023172"/>
    </source>
</evidence>
<keyword evidence="3" id="KW-0255">Endonuclease</keyword>
<keyword evidence="5" id="KW-0460">Magnesium</keyword>
<accession>A0A9Q4H783</accession>
<evidence type="ECO:0000256" key="5">
    <source>
        <dbReference type="ARBA" id="ARBA00022842"/>
    </source>
</evidence>
<dbReference type="InterPro" id="IPR001584">
    <property type="entry name" value="Integrase_cat-core"/>
</dbReference>
<keyword evidence="2" id="KW-0479">Metal-binding</keyword>
<keyword evidence="8" id="KW-0812">Transmembrane</keyword>
<keyword evidence="7" id="KW-0233">DNA recombination</keyword>
<feature type="transmembrane region" description="Helical" evidence="8">
    <location>
        <begin position="6"/>
        <end position="26"/>
    </location>
</feature>
<evidence type="ECO:0000313" key="11">
    <source>
        <dbReference type="Proteomes" id="UP001077788"/>
    </source>
</evidence>
<keyword evidence="8" id="KW-0472">Membrane</keyword>
<sequence length="88" mass="10655">TDILQLVHSDLLGMLLMTSLGGYLYYANFVDDFFRQTWIYFLKKKDEVFKWFRSFKALVENQTRKKIKISRTDNGTEYESNEFNDYCR</sequence>
<dbReference type="EMBL" id="JAPQFC010000037">
    <property type="protein sequence ID" value="MCY6524745.1"/>
    <property type="molecule type" value="Genomic_DNA"/>
</dbReference>
<dbReference type="Proteomes" id="UP001077788">
    <property type="component" value="Unassembled WGS sequence"/>
</dbReference>
<keyword evidence="1" id="KW-0540">Nuclease</keyword>
<feature type="non-terminal residue" evidence="10">
    <location>
        <position position="88"/>
    </location>
</feature>
<comment type="caution">
    <text evidence="10">The sequence shown here is derived from an EMBL/GenBank/DDBJ whole genome shotgun (WGS) entry which is preliminary data.</text>
</comment>
<dbReference type="Gene3D" id="3.30.420.10">
    <property type="entry name" value="Ribonuclease H-like superfamily/Ribonuclease H"/>
    <property type="match status" value="1"/>
</dbReference>
<dbReference type="PANTHER" id="PTHR42648">
    <property type="entry name" value="TRANSPOSASE, PUTATIVE-RELATED"/>
    <property type="match status" value="1"/>
</dbReference>
<dbReference type="Pfam" id="PF00665">
    <property type="entry name" value="rve"/>
    <property type="match status" value="1"/>
</dbReference>
<protein>
    <submittedName>
        <fullName evidence="10">DDE-type integrase/transposase/recombinase</fullName>
    </submittedName>
</protein>
<organism evidence="10 11">
    <name type="scientific">Actinobacillus pleuropneumoniae</name>
    <name type="common">Haemophilus pleuropneumoniae</name>
    <dbReference type="NCBI Taxonomy" id="715"/>
    <lineage>
        <taxon>Bacteria</taxon>
        <taxon>Pseudomonadati</taxon>
        <taxon>Pseudomonadota</taxon>
        <taxon>Gammaproteobacteria</taxon>
        <taxon>Pasteurellales</taxon>
        <taxon>Pasteurellaceae</taxon>
        <taxon>Actinobacillus</taxon>
    </lineage>
</organism>
<dbReference type="GO" id="GO:0004519">
    <property type="term" value="F:endonuclease activity"/>
    <property type="evidence" value="ECO:0007669"/>
    <property type="project" value="UniProtKB-KW"/>
</dbReference>
<feature type="domain" description="Integrase catalytic" evidence="9">
    <location>
        <begin position="1"/>
        <end position="88"/>
    </location>
</feature>
<reference evidence="10" key="1">
    <citation type="journal article" date="2021" name="Vet Sci">
        <title>O-Serogroups and Pathovirotypes of Escherichia coli Isolated from Post-Weaning Piglets Showing Diarrhoea and/or Oedema in South Korea.</title>
        <authorList>
            <person name="Byun J.W."/>
            <person name="Moon B.Y."/>
            <person name="Do K.H."/>
            <person name="Lee K."/>
            <person name="Lee H.Y."/>
            <person name="Kim W.I."/>
            <person name="So B."/>
            <person name="Lee W.K."/>
        </authorList>
    </citation>
    <scope>NUCLEOTIDE SEQUENCE</scope>
    <source>
        <strain evidence="10">84/14</strain>
    </source>
</reference>
<keyword evidence="4" id="KW-0378">Hydrolase</keyword>
<feature type="non-terminal residue" evidence="10">
    <location>
        <position position="1"/>
    </location>
</feature>
<keyword evidence="8" id="KW-1133">Transmembrane helix</keyword>
<name>A0A9Q4H783_ACTPL</name>
<dbReference type="GO" id="GO:0016787">
    <property type="term" value="F:hydrolase activity"/>
    <property type="evidence" value="ECO:0007669"/>
    <property type="project" value="UniProtKB-KW"/>
</dbReference>
<reference evidence="10" key="2">
    <citation type="submission" date="2022-12" db="EMBL/GenBank/DDBJ databases">
        <authorList>
            <person name="Kardos G."/>
            <person name="Sarkozi R."/>
            <person name="Laczko L."/>
            <person name="Marton S."/>
            <person name="Makrai L."/>
            <person name="Banyai K."/>
            <person name="Fodor L."/>
        </authorList>
    </citation>
    <scope>NUCLEOTIDE SEQUENCE</scope>
    <source>
        <strain evidence="10">84/14</strain>
    </source>
</reference>
<gene>
    <name evidence="10" type="ORF">OYG11_11085</name>
</gene>
<dbReference type="AlphaFoldDB" id="A0A9Q4H783"/>
<proteinExistence type="predicted"/>
<dbReference type="GO" id="GO:0006310">
    <property type="term" value="P:DNA recombination"/>
    <property type="evidence" value="ECO:0007669"/>
    <property type="project" value="UniProtKB-KW"/>
</dbReference>
<evidence type="ECO:0000256" key="4">
    <source>
        <dbReference type="ARBA" id="ARBA00022801"/>
    </source>
</evidence>
<evidence type="ECO:0000256" key="8">
    <source>
        <dbReference type="SAM" id="Phobius"/>
    </source>
</evidence>
<dbReference type="PROSITE" id="PS50994">
    <property type="entry name" value="INTEGRASE"/>
    <property type="match status" value="1"/>
</dbReference>
<keyword evidence="6" id="KW-0229">DNA integration</keyword>
<dbReference type="GO" id="GO:0003676">
    <property type="term" value="F:nucleic acid binding"/>
    <property type="evidence" value="ECO:0007669"/>
    <property type="project" value="InterPro"/>
</dbReference>
<dbReference type="PANTHER" id="PTHR42648:SF11">
    <property type="entry name" value="TRANSPOSON TY4-P GAG-POL POLYPROTEIN"/>
    <property type="match status" value="1"/>
</dbReference>
<evidence type="ECO:0000256" key="1">
    <source>
        <dbReference type="ARBA" id="ARBA00022722"/>
    </source>
</evidence>
<evidence type="ECO:0000313" key="10">
    <source>
        <dbReference type="EMBL" id="MCY6524745.1"/>
    </source>
</evidence>
<dbReference type="GO" id="GO:0046872">
    <property type="term" value="F:metal ion binding"/>
    <property type="evidence" value="ECO:0007669"/>
    <property type="project" value="UniProtKB-KW"/>
</dbReference>
<dbReference type="InterPro" id="IPR036397">
    <property type="entry name" value="RNaseH_sf"/>
</dbReference>
<dbReference type="InterPro" id="IPR039537">
    <property type="entry name" value="Retrotran_Ty1/copia-like"/>
</dbReference>
<evidence type="ECO:0000259" key="9">
    <source>
        <dbReference type="PROSITE" id="PS50994"/>
    </source>
</evidence>
<dbReference type="SUPFAM" id="SSF53098">
    <property type="entry name" value="Ribonuclease H-like"/>
    <property type="match status" value="1"/>
</dbReference>
<dbReference type="GO" id="GO:0015074">
    <property type="term" value="P:DNA integration"/>
    <property type="evidence" value="ECO:0007669"/>
    <property type="project" value="UniProtKB-KW"/>
</dbReference>